<evidence type="ECO:0000313" key="3">
    <source>
        <dbReference type="Proteomes" id="UP001597049"/>
    </source>
</evidence>
<accession>A0ABW3GLE8</accession>
<dbReference type="EMBL" id="JBHTIV010000003">
    <property type="protein sequence ID" value="MFD0931248.1"/>
    <property type="molecule type" value="Genomic_DNA"/>
</dbReference>
<dbReference type="RefSeq" id="WP_379656587.1">
    <property type="nucleotide sequence ID" value="NZ_JBHTIV010000003.1"/>
</dbReference>
<reference evidence="3" key="1">
    <citation type="journal article" date="2019" name="Int. J. Syst. Evol. Microbiol.">
        <title>The Global Catalogue of Microorganisms (GCM) 10K type strain sequencing project: providing services to taxonomists for standard genome sequencing and annotation.</title>
        <authorList>
            <consortium name="The Broad Institute Genomics Platform"/>
            <consortium name="The Broad Institute Genome Sequencing Center for Infectious Disease"/>
            <person name="Wu L."/>
            <person name="Ma J."/>
        </authorList>
    </citation>
    <scope>NUCLEOTIDE SEQUENCE [LARGE SCALE GENOMIC DNA]</scope>
    <source>
        <strain evidence="3">CCUG 56752</strain>
    </source>
</reference>
<evidence type="ECO:0000259" key="1">
    <source>
        <dbReference type="Pfam" id="PF01814"/>
    </source>
</evidence>
<comment type="caution">
    <text evidence="2">The sequence shown here is derived from an EMBL/GenBank/DDBJ whole genome shotgun (WGS) entry which is preliminary data.</text>
</comment>
<protein>
    <submittedName>
        <fullName evidence="2">Hemerythrin domain-containing protein</fullName>
    </submittedName>
</protein>
<dbReference type="Pfam" id="PF01814">
    <property type="entry name" value="Hemerythrin"/>
    <property type="match status" value="1"/>
</dbReference>
<sequence>MTNKPIKRHKALQNLSREHHDGLIFALRLQKGVAKKAELQDMEEYATWFWKHHLVPHFEMEETQLFPRLDDEHELVKKAKQQHHELKSFFDVKSKSYLDFERIYKLLQKHIRLEERELFNLIQKQLNEKQLKEFHDIHDSQQACEVWPNPFWK</sequence>
<gene>
    <name evidence="2" type="ORF">ACFQ0R_01415</name>
</gene>
<name>A0ABW3GLE8_9FLAO</name>
<evidence type="ECO:0000313" key="2">
    <source>
        <dbReference type="EMBL" id="MFD0931248.1"/>
    </source>
</evidence>
<organism evidence="2 3">
    <name type="scientific">Psychroflexus salinarum</name>
    <dbReference type="NCBI Taxonomy" id="546024"/>
    <lineage>
        <taxon>Bacteria</taxon>
        <taxon>Pseudomonadati</taxon>
        <taxon>Bacteroidota</taxon>
        <taxon>Flavobacteriia</taxon>
        <taxon>Flavobacteriales</taxon>
        <taxon>Flavobacteriaceae</taxon>
        <taxon>Psychroflexus</taxon>
    </lineage>
</organism>
<keyword evidence="3" id="KW-1185">Reference proteome</keyword>
<dbReference type="InterPro" id="IPR012312">
    <property type="entry name" value="Hemerythrin-like"/>
</dbReference>
<dbReference type="Proteomes" id="UP001597049">
    <property type="component" value="Unassembled WGS sequence"/>
</dbReference>
<proteinExistence type="predicted"/>
<dbReference type="Gene3D" id="1.20.120.520">
    <property type="entry name" value="nmb1532 protein domain like"/>
    <property type="match status" value="1"/>
</dbReference>
<feature type="domain" description="Hemerythrin-like" evidence="1">
    <location>
        <begin position="14"/>
        <end position="121"/>
    </location>
</feature>